<dbReference type="RefSeq" id="WP_274149957.1">
    <property type="nucleotide sequence ID" value="NZ_CP117811.1"/>
</dbReference>
<evidence type="ECO:0008006" key="5">
    <source>
        <dbReference type="Google" id="ProtNLM"/>
    </source>
</evidence>
<evidence type="ECO:0000313" key="3">
    <source>
        <dbReference type="EMBL" id="WDE96003.1"/>
    </source>
</evidence>
<dbReference type="EMBL" id="CP117811">
    <property type="protein sequence ID" value="WDE96003.1"/>
    <property type="molecule type" value="Genomic_DNA"/>
</dbReference>
<name>A0ABY7VPD0_9BACT</name>
<dbReference type="Proteomes" id="UP001214250">
    <property type="component" value="Chromosome 1"/>
</dbReference>
<accession>A0ABY7VPD0</accession>
<evidence type="ECO:0000313" key="4">
    <source>
        <dbReference type="Proteomes" id="UP001214250"/>
    </source>
</evidence>
<evidence type="ECO:0000256" key="2">
    <source>
        <dbReference type="SAM" id="Phobius"/>
    </source>
</evidence>
<protein>
    <recommendedName>
        <fullName evidence="5">Zinc finger/thioredoxin putative domain-containing protein</fullName>
    </recommendedName>
</protein>
<reference evidence="3 4" key="1">
    <citation type="submission" date="2023-02" db="EMBL/GenBank/DDBJ databases">
        <title>Genome sequence of Lentisphaera profundi SAORIC-696.</title>
        <authorList>
            <person name="Kim e."/>
            <person name="Cho J.-C."/>
            <person name="Choi A."/>
            <person name="Kang I."/>
        </authorList>
    </citation>
    <scope>NUCLEOTIDE SEQUENCE [LARGE SCALE GENOMIC DNA]</scope>
    <source>
        <strain evidence="3 4">SAORIC-696</strain>
    </source>
</reference>
<gene>
    <name evidence="3" type="ORF">PQO03_09785</name>
</gene>
<keyword evidence="2" id="KW-0472">Membrane</keyword>
<evidence type="ECO:0000256" key="1">
    <source>
        <dbReference type="SAM" id="MobiDB-lite"/>
    </source>
</evidence>
<feature type="compositionally biased region" description="Polar residues" evidence="1">
    <location>
        <begin position="99"/>
        <end position="111"/>
    </location>
</feature>
<keyword evidence="2" id="KW-0812">Transmembrane</keyword>
<proteinExistence type="predicted"/>
<organism evidence="3 4">
    <name type="scientific">Lentisphaera profundi</name>
    <dbReference type="NCBI Taxonomy" id="1658616"/>
    <lineage>
        <taxon>Bacteria</taxon>
        <taxon>Pseudomonadati</taxon>
        <taxon>Lentisphaerota</taxon>
        <taxon>Lentisphaeria</taxon>
        <taxon>Lentisphaerales</taxon>
        <taxon>Lentisphaeraceae</taxon>
        <taxon>Lentisphaera</taxon>
    </lineage>
</organism>
<feature type="region of interest" description="Disordered" evidence="1">
    <location>
        <begin position="87"/>
        <end position="111"/>
    </location>
</feature>
<feature type="transmembrane region" description="Helical" evidence="2">
    <location>
        <begin position="219"/>
        <end position="239"/>
    </location>
</feature>
<keyword evidence="2" id="KW-1133">Transmembrane helix</keyword>
<keyword evidence="4" id="KW-1185">Reference proteome</keyword>
<sequence length="255" mass="28578">MMSENEIIFNCLGCKELLAAPLDYLGHKVRCTGCDLAMLIQDEGGKATVFNESSAETLQGEPVTDMDPLETQELKTLRRLKPKVADLAQPFHRNDSEESTSQDLGSAQDQGLSQLPTNINVLDTHEIKSLSLLRKEFIEQNPDAVASAEISEVDLDLLMGSERIHPPNERTQGDEDLQEKFHDEGLFEDTYLQPTRINPSKTIRGGKRRPQVKSKKNKINFLLGLLSLLLFGVLIFLMFKKPSQEEVLIFLGLGR</sequence>